<dbReference type="InterPro" id="IPR027434">
    <property type="entry name" value="Homing_endonucl"/>
</dbReference>
<dbReference type="Proteomes" id="UP000676967">
    <property type="component" value="Chromosome"/>
</dbReference>
<gene>
    <name evidence="1" type="ORF">Aiant_33040</name>
</gene>
<name>A0ABM7LTM1_9ACTN</name>
<dbReference type="Gene3D" id="3.10.28.10">
    <property type="entry name" value="Homing endonucleases"/>
    <property type="match status" value="1"/>
</dbReference>
<sequence>MRSRQNGRFLPDPRTARLKHDIFAEDLPSSAWLAGLLAADGHISTNLKGLTIAQSGPGGRALIEEIRRLTNHRLAISVQQPARGRPSYSIHFSSAQMVSDLQQRFRITTRKSLTYEWPDPPGHLTTAFLRGYVDGDGCVGIYPTPQGNPMLHLSFAGTPHFIQGAMRTVPAHGLYRVIKRCKSLAEARYNGRHAWRAANWIFSDAALFRSEKARNVDRYRAVLETDPPAWHEWARQRAVAMSHLGAGETVAAAAEAAGVCEQTVYTWLARRRNGR</sequence>
<reference evidence="1 2" key="1">
    <citation type="submission" date="2020-08" db="EMBL/GenBank/DDBJ databases">
        <title>Whole genome shotgun sequence of Actinoplanes ianthinogenes NBRC 13996.</title>
        <authorList>
            <person name="Komaki H."/>
            <person name="Tamura T."/>
        </authorList>
    </citation>
    <scope>NUCLEOTIDE SEQUENCE [LARGE SCALE GENOMIC DNA]</scope>
    <source>
        <strain evidence="1 2">NBRC 13996</strain>
    </source>
</reference>
<accession>A0ABM7LTM1</accession>
<protein>
    <submittedName>
        <fullName evidence="1">Uncharacterized protein</fullName>
    </submittedName>
</protein>
<keyword evidence="2" id="KW-1185">Reference proteome</keyword>
<evidence type="ECO:0000313" key="1">
    <source>
        <dbReference type="EMBL" id="BCJ42647.1"/>
    </source>
</evidence>
<evidence type="ECO:0000313" key="2">
    <source>
        <dbReference type="Proteomes" id="UP000676967"/>
    </source>
</evidence>
<organism evidence="1 2">
    <name type="scientific">Actinoplanes ianthinogenes</name>
    <dbReference type="NCBI Taxonomy" id="122358"/>
    <lineage>
        <taxon>Bacteria</taxon>
        <taxon>Bacillati</taxon>
        <taxon>Actinomycetota</taxon>
        <taxon>Actinomycetes</taxon>
        <taxon>Micromonosporales</taxon>
        <taxon>Micromonosporaceae</taxon>
        <taxon>Actinoplanes</taxon>
    </lineage>
</organism>
<dbReference type="EMBL" id="AP023356">
    <property type="protein sequence ID" value="BCJ42647.1"/>
    <property type="molecule type" value="Genomic_DNA"/>
</dbReference>
<proteinExistence type="predicted"/>